<feature type="region of interest" description="Disordered" evidence="16">
    <location>
        <begin position="715"/>
        <end position="747"/>
    </location>
</feature>
<dbReference type="GO" id="GO:0005694">
    <property type="term" value="C:chromosome"/>
    <property type="evidence" value="ECO:0007669"/>
    <property type="project" value="UniProtKB-SubCell"/>
</dbReference>
<keyword evidence="5" id="KW-0678">Repressor</keyword>
<keyword evidence="19" id="KW-1185">Reference proteome</keyword>
<comment type="caution">
    <text evidence="18">The sequence shown here is derived from an EMBL/GenBank/DDBJ whole genome shotgun (WGS) entry which is preliminary data.</text>
</comment>
<keyword evidence="12" id="KW-0539">Nucleus</keyword>
<evidence type="ECO:0000256" key="13">
    <source>
        <dbReference type="ARBA" id="ARBA00051837"/>
    </source>
</evidence>
<evidence type="ECO:0000256" key="7">
    <source>
        <dbReference type="ARBA" id="ARBA00022679"/>
    </source>
</evidence>
<dbReference type="InterPro" id="IPR025790">
    <property type="entry name" value="Suv4-20_animal"/>
</dbReference>
<feature type="region of interest" description="Disordered" evidence="16">
    <location>
        <begin position="375"/>
        <end position="395"/>
    </location>
</feature>
<feature type="compositionally biased region" description="Low complexity" evidence="16">
    <location>
        <begin position="671"/>
        <end position="680"/>
    </location>
</feature>
<keyword evidence="8" id="KW-0949">S-adenosyl-L-methionine</keyword>
<feature type="region of interest" description="Disordered" evidence="16">
    <location>
        <begin position="658"/>
        <end position="686"/>
    </location>
</feature>
<dbReference type="Pfam" id="PF00856">
    <property type="entry name" value="SET"/>
    <property type="match status" value="1"/>
</dbReference>
<evidence type="ECO:0000256" key="16">
    <source>
        <dbReference type="SAM" id="MobiDB-lite"/>
    </source>
</evidence>
<feature type="domain" description="SET" evidence="17">
    <location>
        <begin position="188"/>
        <end position="286"/>
    </location>
</feature>
<evidence type="ECO:0000256" key="14">
    <source>
        <dbReference type="ARBA" id="ARBA00052814"/>
    </source>
</evidence>
<proteinExistence type="predicted"/>
<dbReference type="Gene3D" id="2.170.270.10">
    <property type="entry name" value="SET domain"/>
    <property type="match status" value="1"/>
</dbReference>
<evidence type="ECO:0000256" key="4">
    <source>
        <dbReference type="ARBA" id="ARBA00022454"/>
    </source>
</evidence>
<dbReference type="FunFam" id="1.10.10.1700:FF:000001">
    <property type="entry name" value="Histone-lysine N-methyltransferase"/>
    <property type="match status" value="1"/>
</dbReference>
<dbReference type="Gene3D" id="1.10.10.1700">
    <property type="entry name" value="Histone-lysine N-methyltransferase"/>
    <property type="match status" value="1"/>
</dbReference>
<dbReference type="CDD" id="cd19186">
    <property type="entry name" value="SET_Suv4-20"/>
    <property type="match status" value="1"/>
</dbReference>
<evidence type="ECO:0000313" key="19">
    <source>
        <dbReference type="Proteomes" id="UP000318571"/>
    </source>
</evidence>
<comment type="catalytic activity">
    <reaction evidence="13">
        <text>N(6)-methyl-L-lysyl(20)-[histone H4] + S-adenosyl-L-methionine = N(6),N(6)-dimethyl-L-lysyl(20)-[histone H4] + S-adenosyl-L-homocysteine + H(+)</text>
        <dbReference type="Rhea" id="RHEA:60348"/>
        <dbReference type="Rhea" id="RHEA-COMP:15555"/>
        <dbReference type="Rhea" id="RHEA-COMP:15556"/>
        <dbReference type="ChEBI" id="CHEBI:15378"/>
        <dbReference type="ChEBI" id="CHEBI:57856"/>
        <dbReference type="ChEBI" id="CHEBI:59789"/>
        <dbReference type="ChEBI" id="CHEBI:61929"/>
        <dbReference type="ChEBI" id="CHEBI:61976"/>
        <dbReference type="EC" id="2.1.1.362"/>
    </reaction>
</comment>
<keyword evidence="6" id="KW-0489">Methyltransferase</keyword>
<dbReference type="AlphaFoldDB" id="A0A553P6Z4"/>
<dbReference type="EMBL" id="VCGU01000007">
    <property type="protein sequence ID" value="TRY73445.1"/>
    <property type="molecule type" value="Genomic_DNA"/>
</dbReference>
<dbReference type="OrthoDB" id="6627536at2759"/>
<feature type="compositionally biased region" description="Low complexity" evidence="16">
    <location>
        <begin position="521"/>
        <end position="538"/>
    </location>
</feature>
<dbReference type="PROSITE" id="PS51570">
    <property type="entry name" value="SAM_MT43_SUVAR420_2"/>
    <property type="match status" value="1"/>
</dbReference>
<dbReference type="PANTHER" id="PTHR12977:SF4">
    <property type="entry name" value="HISTONE-LYSINE N-METHYLTRANSFERASE KMT5B"/>
    <property type="match status" value="1"/>
</dbReference>
<evidence type="ECO:0000259" key="17">
    <source>
        <dbReference type="PROSITE" id="PS50280"/>
    </source>
</evidence>
<dbReference type="InterPro" id="IPR044426">
    <property type="entry name" value="Suv4-20_SET"/>
</dbReference>
<evidence type="ECO:0000256" key="15">
    <source>
        <dbReference type="ARBA" id="ARBA00071597"/>
    </source>
</evidence>
<dbReference type="PROSITE" id="PS50280">
    <property type="entry name" value="SET"/>
    <property type="match status" value="1"/>
</dbReference>
<keyword evidence="4" id="KW-0158">Chromosome</keyword>
<evidence type="ECO:0000256" key="5">
    <source>
        <dbReference type="ARBA" id="ARBA00022491"/>
    </source>
</evidence>
<evidence type="ECO:0000256" key="9">
    <source>
        <dbReference type="ARBA" id="ARBA00022853"/>
    </source>
</evidence>
<reference evidence="18 19" key="1">
    <citation type="journal article" date="2018" name="Nat. Ecol. Evol.">
        <title>Genomic signatures of mitonuclear coevolution across populations of Tigriopus californicus.</title>
        <authorList>
            <person name="Barreto F.S."/>
            <person name="Watson E.T."/>
            <person name="Lima T.G."/>
            <person name="Willett C.S."/>
            <person name="Edmands S."/>
            <person name="Li W."/>
            <person name="Burton R.S."/>
        </authorList>
    </citation>
    <scope>NUCLEOTIDE SEQUENCE [LARGE SCALE GENOMIC DNA]</scope>
    <source>
        <strain evidence="18 19">San Diego</strain>
    </source>
</reference>
<feature type="region of interest" description="Disordered" evidence="16">
    <location>
        <begin position="603"/>
        <end position="639"/>
    </location>
</feature>
<feature type="region of interest" description="Disordered" evidence="16">
    <location>
        <begin position="443"/>
        <end position="545"/>
    </location>
</feature>
<evidence type="ECO:0000313" key="18">
    <source>
        <dbReference type="EMBL" id="TRY73445.1"/>
    </source>
</evidence>
<dbReference type="GO" id="GO:0032259">
    <property type="term" value="P:methylation"/>
    <property type="evidence" value="ECO:0007669"/>
    <property type="project" value="UniProtKB-KW"/>
</dbReference>
<evidence type="ECO:0000256" key="2">
    <source>
        <dbReference type="ARBA" id="ARBA00004286"/>
    </source>
</evidence>
<dbReference type="STRING" id="6832.A0A553P6Z4"/>
<name>A0A553P6Z4_TIGCA</name>
<dbReference type="InterPro" id="IPR039977">
    <property type="entry name" value="Suv4-20/Set9"/>
</dbReference>
<gene>
    <name evidence="18" type="ORF">TCAL_11332</name>
</gene>
<comment type="catalytic activity">
    <reaction evidence="14">
        <text>N(6),N(6)-dimethyl-L-lysyl(20)-[histone H4] + S-adenosyl-L-methionine = N(6),N(6),N(6)-trimethyl-L-lysyl(20)-[histone H4] + S-adenosyl-L-homocysteine + H(+)</text>
        <dbReference type="Rhea" id="RHEA:61992"/>
        <dbReference type="Rhea" id="RHEA-COMP:15556"/>
        <dbReference type="Rhea" id="RHEA-COMP:15998"/>
        <dbReference type="ChEBI" id="CHEBI:15378"/>
        <dbReference type="ChEBI" id="CHEBI:57856"/>
        <dbReference type="ChEBI" id="CHEBI:59789"/>
        <dbReference type="ChEBI" id="CHEBI:61961"/>
        <dbReference type="ChEBI" id="CHEBI:61976"/>
    </reaction>
</comment>
<organism evidence="18 19">
    <name type="scientific">Tigriopus californicus</name>
    <name type="common">Marine copepod</name>
    <dbReference type="NCBI Taxonomy" id="6832"/>
    <lineage>
        <taxon>Eukaryota</taxon>
        <taxon>Metazoa</taxon>
        <taxon>Ecdysozoa</taxon>
        <taxon>Arthropoda</taxon>
        <taxon>Crustacea</taxon>
        <taxon>Multicrustacea</taxon>
        <taxon>Hexanauplia</taxon>
        <taxon>Copepoda</taxon>
        <taxon>Harpacticoida</taxon>
        <taxon>Harpacticidae</taxon>
        <taxon>Tigriopus</taxon>
    </lineage>
</organism>
<keyword evidence="7" id="KW-0808">Transferase</keyword>
<comment type="subcellular location">
    <subcellularLocation>
        <location evidence="2">Chromosome</location>
    </subcellularLocation>
    <subcellularLocation>
        <location evidence="1">Nucleus</location>
    </subcellularLocation>
</comment>
<keyword evidence="11" id="KW-0804">Transcription</keyword>
<accession>A0A553P6Z4</accession>
<sequence length="777" mass="85012">MLESSGTVVLLRSRTRSQKMHVDPPMASIARGTSPSITVQGGGGGHDRLRGGSGGPSYSSHGLGAAPHASMTPKELSDFDDVATAALVDPYLGFTTHKMNLRFRSPKSNHSKVLKEAVQQFLVHQNYERAYEDLQKVEWFHQTTRRRAKLWQTALKEHVFRYFRMFDKQSGFLIYPCHRYSMEGQMGAKLCSTKHWFKGERISFLIGCIAELTEEEENVLLVPGKNDFSVMYSCRKNCAQLWLGSAAYINHDCRPNCKFVATGRDRACVQVLRDIDPGEEINCNYGDDFFGDGNCYCECETCERRKTGAFAKLKSDVAPNSPEKGYRLRETDLRLNRTKQKAKDALLTTPITSSTSLSSSSSSITPLSTTITMSTTTTLSSKGRLRNASSPVGHTIDSVPLPKKCNLTYRDLRLQGFSGTRYDAEMLIAQGLQGFPGFVEPSEPVGFGSSTKSKAPLVTKSDPVSSRRSRRDQSVGSQSCQSPKEERTGMGNVMDDLNVTARSLRSTPGRLRARCERGRAASDSSSGISDDASSNSSGSDRDSGIETGAEFETLASSCKSGKSARSKANGSDTCLFNKRARNLCGYVKEALESVERMNLGGNGGLSFTPSSPISSPSPSTTSSALTTDTHSSTYSGMVSPTRQRVKLTLRMKRSPVLDEVLDSGSTKDIDNLTSSTSNSSQAQGSIMASSRNSIVFSMQRSQKEPEYEVLKMEGIDENGPPARKNVKRRLNHSEDESLLGDGLSSPNKRTRRVKLLFGKETLSTFDLVPDSSPDHAS</sequence>
<evidence type="ECO:0000256" key="10">
    <source>
        <dbReference type="ARBA" id="ARBA00023015"/>
    </source>
</evidence>
<evidence type="ECO:0000256" key="12">
    <source>
        <dbReference type="ARBA" id="ARBA00023242"/>
    </source>
</evidence>
<dbReference type="GO" id="GO:0140941">
    <property type="term" value="F:histone H4K20me methyltransferase activity"/>
    <property type="evidence" value="ECO:0007669"/>
    <property type="project" value="UniProtKB-EC"/>
</dbReference>
<dbReference type="EC" id="2.1.1.362" evidence="3"/>
<dbReference type="SMART" id="SM00317">
    <property type="entry name" value="SET"/>
    <property type="match status" value="1"/>
</dbReference>
<dbReference type="InterPro" id="IPR046341">
    <property type="entry name" value="SET_dom_sf"/>
</dbReference>
<dbReference type="OMA" id="HTIDIPS"/>
<dbReference type="InterPro" id="IPR041938">
    <property type="entry name" value="Hist-Lys_N-MTase_N"/>
</dbReference>
<dbReference type="Proteomes" id="UP000318571">
    <property type="component" value="Chromosome 3"/>
</dbReference>
<evidence type="ECO:0000256" key="6">
    <source>
        <dbReference type="ARBA" id="ARBA00022603"/>
    </source>
</evidence>
<dbReference type="FunFam" id="2.170.270.10:FF:000006">
    <property type="entry name" value="Histone-lysine N-methyltransferase"/>
    <property type="match status" value="1"/>
</dbReference>
<dbReference type="InterPro" id="IPR001214">
    <property type="entry name" value="SET_dom"/>
</dbReference>
<keyword evidence="9" id="KW-0156">Chromatin regulator</keyword>
<dbReference type="GO" id="GO:0005634">
    <property type="term" value="C:nucleus"/>
    <property type="evidence" value="ECO:0007669"/>
    <property type="project" value="UniProtKB-SubCell"/>
</dbReference>
<feature type="compositionally biased region" description="Low complexity" evidence="16">
    <location>
        <begin position="606"/>
        <end position="633"/>
    </location>
</feature>
<feature type="region of interest" description="Disordered" evidence="16">
    <location>
        <begin position="16"/>
        <end position="69"/>
    </location>
</feature>
<evidence type="ECO:0000256" key="3">
    <source>
        <dbReference type="ARBA" id="ARBA00012188"/>
    </source>
</evidence>
<evidence type="ECO:0000256" key="1">
    <source>
        <dbReference type="ARBA" id="ARBA00004123"/>
    </source>
</evidence>
<dbReference type="PANTHER" id="PTHR12977">
    <property type="entry name" value="SUPPRESSOR OF VARIEGATION 4-20-RELATED"/>
    <property type="match status" value="1"/>
</dbReference>
<dbReference type="SUPFAM" id="SSF82199">
    <property type="entry name" value="SET domain"/>
    <property type="match status" value="1"/>
</dbReference>
<keyword evidence="10" id="KW-0805">Transcription regulation</keyword>
<evidence type="ECO:0000256" key="8">
    <source>
        <dbReference type="ARBA" id="ARBA00022691"/>
    </source>
</evidence>
<protein>
    <recommendedName>
        <fullName evidence="15">Histone-lysine N-methyltransferase Suv4-20</fullName>
        <ecNumber evidence="3">2.1.1.362</ecNumber>
    </recommendedName>
</protein>
<evidence type="ECO:0000256" key="11">
    <source>
        <dbReference type="ARBA" id="ARBA00023163"/>
    </source>
</evidence>